<dbReference type="AlphaFoldDB" id="A0A501XKN3"/>
<evidence type="ECO:0000259" key="1">
    <source>
        <dbReference type="PROSITE" id="PS51186"/>
    </source>
</evidence>
<dbReference type="InterPro" id="IPR039968">
    <property type="entry name" value="BcerS-like"/>
</dbReference>
<dbReference type="PROSITE" id="PS51186">
    <property type="entry name" value="GNAT"/>
    <property type="match status" value="1"/>
</dbReference>
<reference evidence="2 3" key="1">
    <citation type="submission" date="2019-06" db="EMBL/GenBank/DDBJ databases">
        <authorList>
            <person name="Lee I."/>
            <person name="Jang G.I."/>
            <person name="Hwang C.Y."/>
        </authorList>
    </citation>
    <scope>NUCLEOTIDE SEQUENCE [LARGE SCALE GENOMIC DNA]</scope>
    <source>
        <strain evidence="2 3">PAMC 28131</strain>
    </source>
</reference>
<dbReference type="InterPro" id="IPR016181">
    <property type="entry name" value="Acyl_CoA_acyltransferase"/>
</dbReference>
<proteinExistence type="predicted"/>
<organism evidence="2 3">
    <name type="scientific">Sandaracinobacter neustonicus</name>
    <dbReference type="NCBI Taxonomy" id="1715348"/>
    <lineage>
        <taxon>Bacteria</taxon>
        <taxon>Pseudomonadati</taxon>
        <taxon>Pseudomonadota</taxon>
        <taxon>Alphaproteobacteria</taxon>
        <taxon>Sphingomonadales</taxon>
        <taxon>Sphingosinicellaceae</taxon>
        <taxon>Sandaracinobacter</taxon>
    </lineage>
</organism>
<evidence type="ECO:0000313" key="2">
    <source>
        <dbReference type="EMBL" id="TPE61231.1"/>
    </source>
</evidence>
<accession>A0A501XKN3</accession>
<dbReference type="PANTHER" id="PTHR41368:SF1">
    <property type="entry name" value="PROTEIN YGHO"/>
    <property type="match status" value="1"/>
</dbReference>
<dbReference type="PANTHER" id="PTHR41368">
    <property type="entry name" value="PROTEIN YGHO"/>
    <property type="match status" value="1"/>
</dbReference>
<dbReference type="InterPro" id="IPR000182">
    <property type="entry name" value="GNAT_dom"/>
</dbReference>
<keyword evidence="3" id="KW-1185">Reference proteome</keyword>
<dbReference type="OrthoDB" id="9806005at2"/>
<feature type="domain" description="N-acetyltransferase" evidence="1">
    <location>
        <begin position="6"/>
        <end position="191"/>
    </location>
</feature>
<comment type="caution">
    <text evidence="2">The sequence shown here is derived from an EMBL/GenBank/DDBJ whole genome shotgun (WGS) entry which is preliminary data.</text>
</comment>
<dbReference type="Gene3D" id="3.40.630.30">
    <property type="match status" value="1"/>
</dbReference>
<name>A0A501XKN3_9SPHN</name>
<dbReference type="SUPFAM" id="SSF55729">
    <property type="entry name" value="Acyl-CoA N-acyltransferases (Nat)"/>
    <property type="match status" value="1"/>
</dbReference>
<dbReference type="GO" id="GO:0016747">
    <property type="term" value="F:acyltransferase activity, transferring groups other than amino-acyl groups"/>
    <property type="evidence" value="ECO:0007669"/>
    <property type="project" value="InterPro"/>
</dbReference>
<dbReference type="EMBL" id="VFSU01000024">
    <property type="protein sequence ID" value="TPE61231.1"/>
    <property type="molecule type" value="Genomic_DNA"/>
</dbReference>
<evidence type="ECO:0000313" key="3">
    <source>
        <dbReference type="Proteomes" id="UP000319897"/>
    </source>
</evidence>
<dbReference type="Proteomes" id="UP000319897">
    <property type="component" value="Unassembled WGS sequence"/>
</dbReference>
<sequence>MRNVAVDITPVGSKADRNAFVDMVWPLYANDPNWRPPLKDEVHALISGPRRNPWFLHGRAAFFLARKDGKIVGRISAQVCDLVQERRPGLGQWGLFETIDDAEVASALIRTAEDWLRGQGMTQSQGPISISIWDEPGLLVDGFDTPPKVMMGHHLPYYERHVLAAGYTGVKDLFAWNVPVTDGFPEVVNRIVAAGEKNKRINIRPVDLKKFDSEARIILDILNEAWGNNWGFVPLTDAEVEHVGKKLKPIVLPHQVLIAEYDDEPVAFMMSLPDINELTRELNGRLLPFGWAKLLWRLRNPQTEWFRVPLMGVRTKLQATRTASLLAFMMIEYVRRTGVGNHGAKWAEIGWILDDNGPMISIADAVGAKVAKTYRIYESAL</sequence>
<keyword evidence="2" id="KW-0808">Transferase</keyword>
<dbReference type="RefSeq" id="WP_140928288.1">
    <property type="nucleotide sequence ID" value="NZ_VFSU01000024.1"/>
</dbReference>
<gene>
    <name evidence="2" type="ORF">FJQ54_09125</name>
</gene>
<protein>
    <submittedName>
        <fullName evidence="2">N-acetyltransferase</fullName>
    </submittedName>
</protein>